<dbReference type="Proteomes" id="UP000722989">
    <property type="component" value="Unassembled WGS sequence"/>
</dbReference>
<protein>
    <recommendedName>
        <fullName evidence="5">Peptidase</fullName>
    </recommendedName>
</protein>
<dbReference type="PANTHER" id="PTHR15462">
    <property type="entry name" value="SERINE PROTEASE"/>
    <property type="match status" value="1"/>
</dbReference>
<evidence type="ECO:0008006" key="5">
    <source>
        <dbReference type="Google" id="ProtNLM"/>
    </source>
</evidence>
<sequence length="345" mass="36547">MRSSKVILGAVVVAGMITTGIGGGTAWAAAPTDPNAAVVKRSTQSVSDVQKYWTPERMRAAKEAPVPAAAATRAAPAQSHRLPATSAPGALPAKVAGPSNGASSGATGDLAIGPMAVTQSAVWTSHGVMPATTVGKLYFTTPKGNAECTASVVNSGNHSMIWTAGHCVTDGAQHWYSNFSFVPDYHDGVSPLGRWVWKSASTPTAYFNGANFDYDLAAITLWPQNGVKVADRTGWQGYKFNYGYNWNAYEFGYPYDTHPARSGINGQQLRYCISGTWQAGNQQAIHCDQGHGASGGPWLDDLQLSRGWGYLIGNVSYHPSDTSDEERSPHFGDAAVNVYNAQTNA</sequence>
<evidence type="ECO:0000256" key="2">
    <source>
        <dbReference type="SAM" id="MobiDB-lite"/>
    </source>
</evidence>
<organism evidence="3 4">
    <name type="scientific">Planosporangium thailandense</name>
    <dbReference type="NCBI Taxonomy" id="765197"/>
    <lineage>
        <taxon>Bacteria</taxon>
        <taxon>Bacillati</taxon>
        <taxon>Actinomycetota</taxon>
        <taxon>Actinomycetes</taxon>
        <taxon>Micromonosporales</taxon>
        <taxon>Micromonosporaceae</taxon>
        <taxon>Planosporangium</taxon>
    </lineage>
</organism>
<keyword evidence="4" id="KW-1185">Reference proteome</keyword>
<accession>A0ABX0XTF2</accession>
<evidence type="ECO:0000313" key="3">
    <source>
        <dbReference type="EMBL" id="NJC69063.1"/>
    </source>
</evidence>
<dbReference type="PANTHER" id="PTHR15462:SF19">
    <property type="entry name" value="PEPTIDASE S1 DOMAIN-CONTAINING PROTEIN"/>
    <property type="match status" value="1"/>
</dbReference>
<keyword evidence="1" id="KW-0732">Signal</keyword>
<dbReference type="EMBL" id="JAATVY010000002">
    <property type="protein sequence ID" value="NJC69063.1"/>
    <property type="molecule type" value="Genomic_DNA"/>
</dbReference>
<dbReference type="Gene3D" id="2.40.10.10">
    <property type="entry name" value="Trypsin-like serine proteases"/>
    <property type="match status" value="2"/>
</dbReference>
<feature type="region of interest" description="Disordered" evidence="2">
    <location>
        <begin position="63"/>
        <end position="104"/>
    </location>
</feature>
<comment type="caution">
    <text evidence="3">The sequence shown here is derived from an EMBL/GenBank/DDBJ whole genome shotgun (WGS) entry which is preliminary data.</text>
</comment>
<dbReference type="InterPro" id="IPR043504">
    <property type="entry name" value="Peptidase_S1_PA_chymotrypsin"/>
</dbReference>
<proteinExistence type="predicted"/>
<dbReference type="InterPro" id="IPR050966">
    <property type="entry name" value="Glutamyl_endopeptidase"/>
</dbReference>
<evidence type="ECO:0000313" key="4">
    <source>
        <dbReference type="Proteomes" id="UP000722989"/>
    </source>
</evidence>
<dbReference type="RefSeq" id="WP_167923921.1">
    <property type="nucleotide sequence ID" value="NZ_JAATVY010000002.1"/>
</dbReference>
<gene>
    <name evidence="3" type="ORF">HC031_04895</name>
</gene>
<evidence type="ECO:0000256" key="1">
    <source>
        <dbReference type="ARBA" id="ARBA00022729"/>
    </source>
</evidence>
<feature type="compositionally biased region" description="Low complexity" evidence="2">
    <location>
        <begin position="63"/>
        <end position="77"/>
    </location>
</feature>
<dbReference type="InterPro" id="IPR009003">
    <property type="entry name" value="Peptidase_S1_PA"/>
</dbReference>
<dbReference type="SUPFAM" id="SSF50494">
    <property type="entry name" value="Trypsin-like serine proteases"/>
    <property type="match status" value="1"/>
</dbReference>
<reference evidence="3 4" key="1">
    <citation type="submission" date="2020-03" db="EMBL/GenBank/DDBJ databases">
        <title>WGS of the type strain of Planosporangium spp.</title>
        <authorList>
            <person name="Thawai C."/>
        </authorList>
    </citation>
    <scope>NUCLEOTIDE SEQUENCE [LARGE SCALE GENOMIC DNA]</scope>
    <source>
        <strain evidence="3 4">TBRC 5610</strain>
    </source>
</reference>
<name>A0ABX0XTF2_9ACTN</name>